<name>A0A816S913_9BILA</name>
<reference evidence="1" key="1">
    <citation type="submission" date="2021-02" db="EMBL/GenBank/DDBJ databases">
        <authorList>
            <person name="Nowell W R."/>
        </authorList>
    </citation>
    <scope>NUCLEOTIDE SEQUENCE</scope>
</reference>
<sequence>MSSSLRTSGRSDSDLQPNFDVRKEKNLHGFCCSCIFSSEDTKPELKLNDVVQVVYDDGKLYETKLVRFDSTTNKYKVKYTNRQYGYEWTIVDRILKV</sequence>
<accession>A0A816S913</accession>
<gene>
    <name evidence="1" type="ORF">XDN619_LOCUS14737</name>
</gene>
<evidence type="ECO:0000313" key="1">
    <source>
        <dbReference type="EMBL" id="CAF2080968.1"/>
    </source>
</evidence>
<dbReference type="EMBL" id="CAJNRG010005892">
    <property type="protein sequence ID" value="CAF2080968.1"/>
    <property type="molecule type" value="Genomic_DNA"/>
</dbReference>
<dbReference type="AlphaFoldDB" id="A0A816S913"/>
<dbReference type="Proteomes" id="UP000663887">
    <property type="component" value="Unassembled WGS sequence"/>
</dbReference>
<evidence type="ECO:0000313" key="2">
    <source>
        <dbReference type="Proteomes" id="UP000663887"/>
    </source>
</evidence>
<organism evidence="1 2">
    <name type="scientific">Rotaria magnacalcarata</name>
    <dbReference type="NCBI Taxonomy" id="392030"/>
    <lineage>
        <taxon>Eukaryota</taxon>
        <taxon>Metazoa</taxon>
        <taxon>Spiralia</taxon>
        <taxon>Gnathifera</taxon>
        <taxon>Rotifera</taxon>
        <taxon>Eurotatoria</taxon>
        <taxon>Bdelloidea</taxon>
        <taxon>Philodinida</taxon>
        <taxon>Philodinidae</taxon>
        <taxon>Rotaria</taxon>
    </lineage>
</organism>
<proteinExistence type="predicted"/>
<comment type="caution">
    <text evidence="1">The sequence shown here is derived from an EMBL/GenBank/DDBJ whole genome shotgun (WGS) entry which is preliminary data.</text>
</comment>
<protein>
    <submittedName>
        <fullName evidence="1">Uncharacterized protein</fullName>
    </submittedName>
</protein>